<dbReference type="Proteomes" id="UP000593576">
    <property type="component" value="Unassembled WGS sequence"/>
</dbReference>
<accession>A0A7J9LSR5</accession>
<evidence type="ECO:0000313" key="3">
    <source>
        <dbReference type="Proteomes" id="UP000593576"/>
    </source>
</evidence>
<organism evidence="2 3">
    <name type="scientific">Gossypium schwendimanii</name>
    <name type="common">Cotton</name>
    <dbReference type="NCBI Taxonomy" id="34291"/>
    <lineage>
        <taxon>Eukaryota</taxon>
        <taxon>Viridiplantae</taxon>
        <taxon>Streptophyta</taxon>
        <taxon>Embryophyta</taxon>
        <taxon>Tracheophyta</taxon>
        <taxon>Spermatophyta</taxon>
        <taxon>Magnoliopsida</taxon>
        <taxon>eudicotyledons</taxon>
        <taxon>Gunneridae</taxon>
        <taxon>Pentapetalae</taxon>
        <taxon>rosids</taxon>
        <taxon>malvids</taxon>
        <taxon>Malvales</taxon>
        <taxon>Malvaceae</taxon>
        <taxon>Malvoideae</taxon>
        <taxon>Gossypium</taxon>
    </lineage>
</organism>
<evidence type="ECO:0000256" key="1">
    <source>
        <dbReference type="SAM" id="MobiDB-lite"/>
    </source>
</evidence>
<keyword evidence="3" id="KW-1185">Reference proteome</keyword>
<protein>
    <submittedName>
        <fullName evidence="2">Uncharacterized protein</fullName>
    </submittedName>
</protein>
<dbReference type="AlphaFoldDB" id="A0A7J9LSR5"/>
<feature type="region of interest" description="Disordered" evidence="1">
    <location>
        <begin position="53"/>
        <end position="86"/>
    </location>
</feature>
<feature type="compositionally biased region" description="Acidic residues" evidence="1">
    <location>
        <begin position="69"/>
        <end position="86"/>
    </location>
</feature>
<comment type="caution">
    <text evidence="2">The sequence shown here is derived from an EMBL/GenBank/DDBJ whole genome shotgun (WGS) entry which is preliminary data.</text>
</comment>
<reference evidence="2 3" key="1">
    <citation type="journal article" date="2019" name="Genome Biol. Evol.">
        <title>Insights into the evolution of the New World diploid cottons (Gossypium, subgenus Houzingenia) based on genome sequencing.</title>
        <authorList>
            <person name="Grover C.E."/>
            <person name="Arick M.A. 2nd"/>
            <person name="Thrash A."/>
            <person name="Conover J.L."/>
            <person name="Sanders W.S."/>
            <person name="Peterson D.G."/>
            <person name="Frelichowski J.E."/>
            <person name="Scheffler J.A."/>
            <person name="Scheffler B.E."/>
            <person name="Wendel J.F."/>
        </authorList>
    </citation>
    <scope>NUCLEOTIDE SEQUENCE [LARGE SCALE GENOMIC DNA]</scope>
    <source>
        <strain evidence="2">1</strain>
        <tissue evidence="2">Leaf</tissue>
    </source>
</reference>
<dbReference type="EMBL" id="JABFAF010000008">
    <property type="protein sequence ID" value="MBA0861872.1"/>
    <property type="molecule type" value="Genomic_DNA"/>
</dbReference>
<dbReference type="OrthoDB" id="10420775at2759"/>
<gene>
    <name evidence="2" type="ORF">Goshw_001986</name>
</gene>
<name>A0A7J9LSR5_GOSSC</name>
<sequence>MLSFREKIIDWNQRRNEKIDVSTLIKWKEKSKAQRGASGSIDKKLDGMIRALGYHPDMFGPTQTHHRDEEEEMTLEDEDEVDEQDF</sequence>
<evidence type="ECO:0000313" key="2">
    <source>
        <dbReference type="EMBL" id="MBA0861872.1"/>
    </source>
</evidence>
<proteinExistence type="predicted"/>